<proteinExistence type="predicted"/>
<accession>A0A9N9TM42</accession>
<gene>
    <name evidence="1" type="ORF">PHYEVI_LOCUS5308</name>
</gene>
<sequence>MLLLDLISIRLGFIGLILYQIYSVYGQCVDNHLSLADEADNVILNEYLVKLEWYSGLSKYKPVIPVRCPKSQCEINSQGSAVWETRLNFYSRFTKNSSLQPDEKTLDGCLCHSRNNNSFQNCMVEVRSIMSAELDKSFVLDLTRIIERNHCKNYGENCINN</sequence>
<evidence type="ECO:0000313" key="2">
    <source>
        <dbReference type="Proteomes" id="UP001153712"/>
    </source>
</evidence>
<evidence type="ECO:0000313" key="1">
    <source>
        <dbReference type="EMBL" id="CAG9858921.1"/>
    </source>
</evidence>
<dbReference type="Proteomes" id="UP001153712">
    <property type="component" value="Chromosome 2"/>
</dbReference>
<reference evidence="1" key="1">
    <citation type="submission" date="2022-01" db="EMBL/GenBank/DDBJ databases">
        <authorList>
            <person name="King R."/>
        </authorList>
    </citation>
    <scope>NUCLEOTIDE SEQUENCE</scope>
</reference>
<organism evidence="1 2">
    <name type="scientific">Phyllotreta striolata</name>
    <name type="common">Striped flea beetle</name>
    <name type="synonym">Crioceris striolata</name>
    <dbReference type="NCBI Taxonomy" id="444603"/>
    <lineage>
        <taxon>Eukaryota</taxon>
        <taxon>Metazoa</taxon>
        <taxon>Ecdysozoa</taxon>
        <taxon>Arthropoda</taxon>
        <taxon>Hexapoda</taxon>
        <taxon>Insecta</taxon>
        <taxon>Pterygota</taxon>
        <taxon>Neoptera</taxon>
        <taxon>Endopterygota</taxon>
        <taxon>Coleoptera</taxon>
        <taxon>Polyphaga</taxon>
        <taxon>Cucujiformia</taxon>
        <taxon>Chrysomeloidea</taxon>
        <taxon>Chrysomelidae</taxon>
        <taxon>Galerucinae</taxon>
        <taxon>Alticini</taxon>
        <taxon>Phyllotreta</taxon>
    </lineage>
</organism>
<keyword evidence="2" id="KW-1185">Reference proteome</keyword>
<dbReference type="AlphaFoldDB" id="A0A9N9TM42"/>
<dbReference type="OrthoDB" id="6759257at2759"/>
<protein>
    <submittedName>
        <fullName evidence="1">Uncharacterized protein</fullName>
    </submittedName>
</protein>
<dbReference type="EMBL" id="OU900095">
    <property type="protein sequence ID" value="CAG9858921.1"/>
    <property type="molecule type" value="Genomic_DNA"/>
</dbReference>
<name>A0A9N9TM42_PHYSR</name>